<dbReference type="EMBL" id="JYIV01000026">
    <property type="protein sequence ID" value="KJL22092.1"/>
    <property type="molecule type" value="Genomic_DNA"/>
</dbReference>
<evidence type="ECO:0000313" key="3">
    <source>
        <dbReference type="Proteomes" id="UP000033725"/>
    </source>
</evidence>
<reference evidence="2 3" key="1">
    <citation type="submission" date="2015-02" db="EMBL/GenBank/DDBJ databases">
        <title>Draft genome sequences of ten Microbacterium spp. with emphasis on heavy metal contaminated environments.</title>
        <authorList>
            <person name="Corretto E."/>
        </authorList>
    </citation>
    <scope>NUCLEOTIDE SEQUENCE [LARGE SCALE GENOMIC DNA]</scope>
    <source>
        <strain evidence="2 3">BEL163</strain>
    </source>
</reference>
<feature type="region of interest" description="Disordered" evidence="1">
    <location>
        <begin position="1"/>
        <end position="75"/>
    </location>
</feature>
<evidence type="ECO:0008006" key="4">
    <source>
        <dbReference type="Google" id="ProtNLM"/>
    </source>
</evidence>
<comment type="caution">
    <text evidence="2">The sequence shown here is derived from an EMBL/GenBank/DDBJ whole genome shotgun (WGS) entry which is preliminary data.</text>
</comment>
<dbReference type="Proteomes" id="UP000033725">
    <property type="component" value="Unassembled WGS sequence"/>
</dbReference>
<feature type="compositionally biased region" description="Basic and acidic residues" evidence="1">
    <location>
        <begin position="1"/>
        <end position="21"/>
    </location>
</feature>
<feature type="compositionally biased region" description="Basic and acidic residues" evidence="1">
    <location>
        <begin position="33"/>
        <end position="46"/>
    </location>
</feature>
<gene>
    <name evidence="2" type="ORF">RN51_01971</name>
</gene>
<feature type="compositionally biased region" description="Low complexity" evidence="1">
    <location>
        <begin position="23"/>
        <end position="32"/>
    </location>
</feature>
<protein>
    <recommendedName>
        <fullName evidence="4">Multidrug transporter</fullName>
    </recommendedName>
</protein>
<accession>A0A0F0KMG7</accession>
<evidence type="ECO:0000313" key="2">
    <source>
        <dbReference type="EMBL" id="KJL22092.1"/>
    </source>
</evidence>
<evidence type="ECO:0000256" key="1">
    <source>
        <dbReference type="SAM" id="MobiDB-lite"/>
    </source>
</evidence>
<dbReference type="RefSeq" id="WP_045263854.1">
    <property type="nucleotide sequence ID" value="NZ_JYIV01000026.1"/>
</dbReference>
<dbReference type="OrthoDB" id="5120364at2"/>
<dbReference type="PATRIC" id="fig|82380.10.peg.1982"/>
<dbReference type="AlphaFoldDB" id="A0A0F0KMG7"/>
<name>A0A0F0KMG7_9MICO</name>
<organism evidence="2 3">
    <name type="scientific">Microbacterium oxydans</name>
    <dbReference type="NCBI Taxonomy" id="82380"/>
    <lineage>
        <taxon>Bacteria</taxon>
        <taxon>Bacillati</taxon>
        <taxon>Actinomycetota</taxon>
        <taxon>Actinomycetes</taxon>
        <taxon>Micrococcales</taxon>
        <taxon>Microbacteriaceae</taxon>
        <taxon>Microbacterium</taxon>
    </lineage>
</organism>
<proteinExistence type="predicted"/>
<sequence>MSTPEHTSHDEMTSAEKRHDQLTTAPDATEADAAPRIEVTEHDGNTRIDIAPEAAVRPGPGPGMPEADPEADPED</sequence>